<proteinExistence type="predicted"/>
<comment type="function">
    <text evidence="4">Catalyzes the attachment of arginine to tRNA(Arg) in a two-step reaction: arginine is first activated by ATP to form Arg-AMP and then transferred to the acceptor end of tRNA(Arg).</text>
</comment>
<comment type="caution">
    <text evidence="6">The sequence shown here is derived from an EMBL/GenBank/DDBJ whole genome shotgun (WGS) entry which is preliminary data.</text>
</comment>
<dbReference type="Pfam" id="PF05746">
    <property type="entry name" value="DALR_1"/>
    <property type="match status" value="1"/>
</dbReference>
<protein>
    <recommendedName>
        <fullName evidence="2">Probable arginine--tRNA ligase, mitochondrial</fullName>
        <ecNumber evidence="1">6.1.1.19</ecNumber>
    </recommendedName>
</protein>
<comment type="catalytic activity">
    <reaction evidence="3">
        <text>tRNA(Arg) + L-arginine + ATP = L-arginyl-tRNA(Arg) + AMP + diphosphate</text>
        <dbReference type="Rhea" id="RHEA:20301"/>
        <dbReference type="Rhea" id="RHEA-COMP:9658"/>
        <dbReference type="Rhea" id="RHEA-COMP:9673"/>
        <dbReference type="ChEBI" id="CHEBI:30616"/>
        <dbReference type="ChEBI" id="CHEBI:32682"/>
        <dbReference type="ChEBI" id="CHEBI:33019"/>
        <dbReference type="ChEBI" id="CHEBI:78442"/>
        <dbReference type="ChEBI" id="CHEBI:78513"/>
        <dbReference type="ChEBI" id="CHEBI:456215"/>
        <dbReference type="EC" id="6.1.1.19"/>
    </reaction>
</comment>
<feature type="domain" description="DALR anticodon binding" evidence="5">
    <location>
        <begin position="3"/>
        <end position="97"/>
    </location>
</feature>
<dbReference type="EMBL" id="ADBV01001547">
    <property type="protein sequence ID" value="EJW84603.1"/>
    <property type="molecule type" value="Genomic_DNA"/>
</dbReference>
<evidence type="ECO:0000259" key="5">
    <source>
        <dbReference type="SMART" id="SM00836"/>
    </source>
</evidence>
<evidence type="ECO:0000256" key="2">
    <source>
        <dbReference type="ARBA" id="ARBA00039495"/>
    </source>
</evidence>
<dbReference type="GO" id="GO:0005739">
    <property type="term" value="C:mitochondrion"/>
    <property type="evidence" value="ECO:0007669"/>
    <property type="project" value="TreeGrafter"/>
</dbReference>
<dbReference type="GO" id="GO:0005524">
    <property type="term" value="F:ATP binding"/>
    <property type="evidence" value="ECO:0007669"/>
    <property type="project" value="InterPro"/>
</dbReference>
<dbReference type="InterPro" id="IPR008909">
    <property type="entry name" value="DALR_anticod-bd"/>
</dbReference>
<dbReference type="GO" id="GO:0004814">
    <property type="term" value="F:arginine-tRNA ligase activity"/>
    <property type="evidence" value="ECO:0007669"/>
    <property type="project" value="UniProtKB-EC"/>
</dbReference>
<dbReference type="PANTHER" id="PTHR11956:SF11">
    <property type="entry name" value="ARGININE--TRNA LIGASE, MITOCHONDRIAL-RELATED"/>
    <property type="match status" value="1"/>
</dbReference>
<dbReference type="SMART" id="SM00836">
    <property type="entry name" value="DALR_1"/>
    <property type="match status" value="1"/>
</dbReference>
<name>J9EQZ9_WUCBA</name>
<evidence type="ECO:0000313" key="6">
    <source>
        <dbReference type="EMBL" id="EJW84603.1"/>
    </source>
</evidence>
<dbReference type="Gene3D" id="1.10.730.10">
    <property type="entry name" value="Isoleucyl-tRNA Synthetase, Domain 1"/>
    <property type="match status" value="1"/>
</dbReference>
<organism evidence="6 7">
    <name type="scientific">Wuchereria bancrofti</name>
    <dbReference type="NCBI Taxonomy" id="6293"/>
    <lineage>
        <taxon>Eukaryota</taxon>
        <taxon>Metazoa</taxon>
        <taxon>Ecdysozoa</taxon>
        <taxon>Nematoda</taxon>
        <taxon>Chromadorea</taxon>
        <taxon>Rhabditida</taxon>
        <taxon>Spirurina</taxon>
        <taxon>Spiruromorpha</taxon>
        <taxon>Filarioidea</taxon>
        <taxon>Onchocercidae</taxon>
        <taxon>Wuchereria</taxon>
    </lineage>
</organism>
<sequence>MEGFEGNFESNEASWRLLKQFKAFPDILYASYQEMEPCRLTVYLLQLANVVGFASSILRISNEPLDIAIPRLLLLSTARKILDSGMRLLGIEPLKKM</sequence>
<dbReference type="PANTHER" id="PTHR11956">
    <property type="entry name" value="ARGINYL-TRNA SYNTHETASE"/>
    <property type="match status" value="1"/>
</dbReference>
<reference evidence="7" key="1">
    <citation type="submission" date="2012-08" db="EMBL/GenBank/DDBJ databases">
        <title>The Genome Sequence of Wuchereria bancrofti.</title>
        <authorList>
            <person name="Nutman T.B."/>
            <person name="Fink D.L."/>
            <person name="Russ C."/>
            <person name="Young S."/>
            <person name="Zeng Q."/>
            <person name="Koehrsen M."/>
            <person name="Alvarado L."/>
            <person name="Berlin A."/>
            <person name="Chapman S.B."/>
            <person name="Chen Z."/>
            <person name="Freedman E."/>
            <person name="Gellesch M."/>
            <person name="Goldberg J."/>
            <person name="Griggs A."/>
            <person name="Gujja S."/>
            <person name="Heilman E.R."/>
            <person name="Heiman D."/>
            <person name="Hepburn T."/>
            <person name="Howarth C."/>
            <person name="Jen D."/>
            <person name="Larson L."/>
            <person name="Lewis B."/>
            <person name="Mehta T."/>
            <person name="Park D."/>
            <person name="Pearson M."/>
            <person name="Roberts A."/>
            <person name="Saif S."/>
            <person name="Shea T."/>
            <person name="Shenoy N."/>
            <person name="Sisk P."/>
            <person name="Stolte C."/>
            <person name="Sykes S."/>
            <person name="Walk T."/>
            <person name="White J."/>
            <person name="Yandava C."/>
            <person name="Haas B."/>
            <person name="Henn M.R."/>
            <person name="Nusbaum C."/>
            <person name="Birren B."/>
        </authorList>
    </citation>
    <scope>NUCLEOTIDE SEQUENCE [LARGE SCALE GENOMIC DNA]</scope>
    <source>
        <strain evidence="7">NA</strain>
    </source>
</reference>
<gene>
    <name evidence="6" type="ORF">WUBG_04487</name>
</gene>
<evidence type="ECO:0000256" key="1">
    <source>
        <dbReference type="ARBA" id="ARBA00012837"/>
    </source>
</evidence>
<dbReference type="GO" id="GO:0006420">
    <property type="term" value="P:arginyl-tRNA aminoacylation"/>
    <property type="evidence" value="ECO:0007669"/>
    <property type="project" value="InterPro"/>
</dbReference>
<evidence type="ECO:0000313" key="7">
    <source>
        <dbReference type="Proteomes" id="UP000004810"/>
    </source>
</evidence>
<dbReference type="AlphaFoldDB" id="J9EQZ9"/>
<accession>J9EQZ9</accession>
<dbReference type="GO" id="GO:0032543">
    <property type="term" value="P:mitochondrial translation"/>
    <property type="evidence" value="ECO:0007669"/>
    <property type="project" value="TreeGrafter"/>
</dbReference>
<dbReference type="Proteomes" id="UP000004810">
    <property type="component" value="Unassembled WGS sequence"/>
</dbReference>
<dbReference type="SUPFAM" id="SSF47323">
    <property type="entry name" value="Anticodon-binding domain of a subclass of class I aminoacyl-tRNA synthetases"/>
    <property type="match status" value="1"/>
</dbReference>
<evidence type="ECO:0000256" key="3">
    <source>
        <dbReference type="ARBA" id="ARBA00049339"/>
    </source>
</evidence>
<dbReference type="InterPro" id="IPR009080">
    <property type="entry name" value="tRNAsynth_Ia_anticodon-bd"/>
</dbReference>
<evidence type="ECO:0000256" key="4">
    <source>
        <dbReference type="ARBA" id="ARBA00049595"/>
    </source>
</evidence>
<dbReference type="InterPro" id="IPR001278">
    <property type="entry name" value="Arg-tRNA-ligase"/>
</dbReference>
<dbReference type="EC" id="6.1.1.19" evidence="1"/>